<reference evidence="2 3" key="1">
    <citation type="submission" date="2016-05" db="EMBL/GenBank/DDBJ databases">
        <authorList>
            <person name="Ramsay J.P."/>
        </authorList>
    </citation>
    <scope>NUCLEOTIDE SEQUENCE [LARGE SCALE GENOMIC DNA]</scope>
    <source>
        <strain evidence="2 3">NZP2042</strain>
    </source>
</reference>
<evidence type="ECO:0000256" key="1">
    <source>
        <dbReference type="SAM" id="MobiDB-lite"/>
    </source>
</evidence>
<comment type="caution">
    <text evidence="2">The sequence shown here is derived from an EMBL/GenBank/DDBJ whole genome shotgun (WGS) entry which is preliminary data.</text>
</comment>
<organism evidence="2 3">
    <name type="scientific">Rhizobium loti</name>
    <name type="common">Mesorhizobium loti</name>
    <dbReference type="NCBI Taxonomy" id="381"/>
    <lineage>
        <taxon>Bacteria</taxon>
        <taxon>Pseudomonadati</taxon>
        <taxon>Pseudomonadota</taxon>
        <taxon>Alphaproteobacteria</taxon>
        <taxon>Hyphomicrobiales</taxon>
        <taxon>Phyllobacteriaceae</taxon>
        <taxon>Mesorhizobium</taxon>
    </lineage>
</organism>
<evidence type="ECO:0000313" key="2">
    <source>
        <dbReference type="EMBL" id="OBQ65196.1"/>
    </source>
</evidence>
<gene>
    <name evidence="2" type="ORF">A8145_13370</name>
</gene>
<dbReference type="Proteomes" id="UP000093737">
    <property type="component" value="Unassembled WGS sequence"/>
</dbReference>
<proteinExistence type="predicted"/>
<sequence>MTVQLIDASSAVHIWGEHYDRELDNIFAIQDDITRMIAARLARQARTAIASRPMRTDAPVRARRLATGHPLLANRDLTQKKVGIESMEVAHLPSISSTQAGEMEVGREKGVGKSKPGSVGSGSLCGGFPRRCLRRAAAAA</sequence>
<evidence type="ECO:0000313" key="3">
    <source>
        <dbReference type="Proteomes" id="UP000093737"/>
    </source>
</evidence>
<name>A0AA91J225_RHILI</name>
<protein>
    <submittedName>
        <fullName evidence="2">Uncharacterized protein</fullName>
    </submittedName>
</protein>
<dbReference type="AlphaFoldDB" id="A0AA91J225"/>
<feature type="region of interest" description="Disordered" evidence="1">
    <location>
        <begin position="93"/>
        <end position="122"/>
    </location>
</feature>
<dbReference type="EMBL" id="LYTK01000012">
    <property type="protein sequence ID" value="OBQ65196.1"/>
    <property type="molecule type" value="Genomic_DNA"/>
</dbReference>
<accession>A0AA91J225</accession>